<keyword evidence="1" id="KW-0732">Signal</keyword>
<protein>
    <submittedName>
        <fullName evidence="2">Uncharacterized protein</fullName>
    </submittedName>
</protein>
<comment type="caution">
    <text evidence="2">The sequence shown here is derived from an EMBL/GenBank/DDBJ whole genome shotgun (WGS) entry which is preliminary data.</text>
</comment>
<dbReference type="Proteomes" id="UP001597413">
    <property type="component" value="Unassembled WGS sequence"/>
</dbReference>
<evidence type="ECO:0000313" key="2">
    <source>
        <dbReference type="EMBL" id="MFD2172506.1"/>
    </source>
</evidence>
<proteinExistence type="predicted"/>
<keyword evidence="3" id="KW-1185">Reference proteome</keyword>
<dbReference type="RefSeq" id="WP_377385414.1">
    <property type="nucleotide sequence ID" value="NZ_JBHUIX010000001.1"/>
</dbReference>
<feature type="signal peptide" evidence="1">
    <location>
        <begin position="1"/>
        <end position="24"/>
    </location>
</feature>
<gene>
    <name evidence="2" type="ORF">ACFSM0_00225</name>
</gene>
<dbReference type="EMBL" id="JBHUIX010000001">
    <property type="protein sequence ID" value="MFD2172506.1"/>
    <property type="molecule type" value="Genomic_DNA"/>
</dbReference>
<accession>A0ABW5A3U6</accession>
<feature type="chain" id="PRO_5045969132" evidence="1">
    <location>
        <begin position="25"/>
        <end position="94"/>
    </location>
</feature>
<evidence type="ECO:0000256" key="1">
    <source>
        <dbReference type="SAM" id="SignalP"/>
    </source>
</evidence>
<name>A0ABW5A3U6_9RHOB</name>
<reference evidence="3" key="1">
    <citation type="journal article" date="2019" name="Int. J. Syst. Evol. Microbiol.">
        <title>The Global Catalogue of Microorganisms (GCM) 10K type strain sequencing project: providing services to taxonomists for standard genome sequencing and annotation.</title>
        <authorList>
            <consortium name="The Broad Institute Genomics Platform"/>
            <consortium name="The Broad Institute Genome Sequencing Center for Infectious Disease"/>
            <person name="Wu L."/>
            <person name="Ma J."/>
        </authorList>
    </citation>
    <scope>NUCLEOTIDE SEQUENCE [LARGE SCALE GENOMIC DNA]</scope>
    <source>
        <strain evidence="3">CCUG 55131</strain>
    </source>
</reference>
<sequence>MRLSPTLMLIAPLAACTAPAPAPAPKATLAAVPGYTGSFGPQNALLVRRTAPPFGYDEGAEAKRAAQALCRGAVASGPEDNFREGQWVFPGGCA</sequence>
<evidence type="ECO:0000313" key="3">
    <source>
        <dbReference type="Proteomes" id="UP001597413"/>
    </source>
</evidence>
<organism evidence="2 3">
    <name type="scientific">Rhodobacter lacus</name>
    <dbReference type="NCBI Taxonomy" id="1641972"/>
    <lineage>
        <taxon>Bacteria</taxon>
        <taxon>Pseudomonadati</taxon>
        <taxon>Pseudomonadota</taxon>
        <taxon>Alphaproteobacteria</taxon>
        <taxon>Rhodobacterales</taxon>
        <taxon>Rhodobacter group</taxon>
        <taxon>Rhodobacter</taxon>
    </lineage>
</organism>